<proteinExistence type="predicted"/>
<organism evidence="1 2">
    <name type="scientific">Mortierella isabellina</name>
    <name type="common">Filamentous fungus</name>
    <name type="synonym">Umbelopsis isabellina</name>
    <dbReference type="NCBI Taxonomy" id="91625"/>
    <lineage>
        <taxon>Eukaryota</taxon>
        <taxon>Fungi</taxon>
        <taxon>Fungi incertae sedis</taxon>
        <taxon>Mucoromycota</taxon>
        <taxon>Mucoromycotina</taxon>
        <taxon>Umbelopsidomycetes</taxon>
        <taxon>Umbelopsidales</taxon>
        <taxon>Umbelopsidaceae</taxon>
        <taxon>Umbelopsis</taxon>
    </lineage>
</organism>
<dbReference type="AlphaFoldDB" id="A0A8H7U8P7"/>
<dbReference type="OrthoDB" id="2135762at2759"/>
<dbReference type="EMBL" id="JAEPQZ010000010">
    <property type="protein sequence ID" value="KAG2176256.1"/>
    <property type="molecule type" value="Genomic_DNA"/>
</dbReference>
<evidence type="ECO:0000313" key="2">
    <source>
        <dbReference type="Proteomes" id="UP000654370"/>
    </source>
</evidence>
<evidence type="ECO:0000313" key="1">
    <source>
        <dbReference type="EMBL" id="KAG2176256.1"/>
    </source>
</evidence>
<sequence>MATSQHFTNSSLDEETQSQVRELMNQWVKDVFGMASNGIEINGQSYQEAIQNQEEVEPVNEALKLQAESAERKAKELEERVIRKRKWIPAQITPLMEDAIRRQSTLADRISFEDNLEIPGNLVEISHAYEAGIQQLAKLKQRLPSSISKLERAQTVIEDVMREQESAST</sequence>
<name>A0A8H7U8P7_MORIS</name>
<keyword evidence="2" id="KW-1185">Reference proteome</keyword>
<gene>
    <name evidence="1" type="ORF">INT43_005490</name>
</gene>
<dbReference type="Proteomes" id="UP000654370">
    <property type="component" value="Unassembled WGS sequence"/>
</dbReference>
<accession>A0A8H7U8P7</accession>
<comment type="caution">
    <text evidence="1">The sequence shown here is derived from an EMBL/GenBank/DDBJ whole genome shotgun (WGS) entry which is preliminary data.</text>
</comment>
<protein>
    <submittedName>
        <fullName evidence="1">Uncharacterized protein</fullName>
    </submittedName>
</protein>
<reference evidence="1" key="1">
    <citation type="submission" date="2020-12" db="EMBL/GenBank/DDBJ databases">
        <title>Metabolic potential, ecology and presence of endohyphal bacteria is reflected in genomic diversity of Mucoromycotina.</title>
        <authorList>
            <person name="Muszewska A."/>
            <person name="Okrasinska A."/>
            <person name="Steczkiewicz K."/>
            <person name="Drgas O."/>
            <person name="Orlowska M."/>
            <person name="Perlinska-Lenart U."/>
            <person name="Aleksandrzak-Piekarczyk T."/>
            <person name="Szatraj K."/>
            <person name="Zielenkiewicz U."/>
            <person name="Pilsyk S."/>
            <person name="Malc E."/>
            <person name="Mieczkowski P."/>
            <person name="Kruszewska J.S."/>
            <person name="Biernat P."/>
            <person name="Pawlowska J."/>
        </authorList>
    </citation>
    <scope>NUCLEOTIDE SEQUENCE</scope>
    <source>
        <strain evidence="1">WA0000067209</strain>
    </source>
</reference>